<gene>
    <name evidence="1" type="ORF">SAMN05421879_101348</name>
</gene>
<protein>
    <submittedName>
        <fullName evidence="1">Uncharacterized protein</fullName>
    </submittedName>
</protein>
<name>A0A285VCN9_9MICO</name>
<keyword evidence="2" id="KW-1185">Reference proteome</keyword>
<evidence type="ECO:0000313" key="2">
    <source>
        <dbReference type="Proteomes" id="UP000219688"/>
    </source>
</evidence>
<accession>A0A285VCN9</accession>
<evidence type="ECO:0000313" key="1">
    <source>
        <dbReference type="EMBL" id="SOC51902.1"/>
    </source>
</evidence>
<dbReference type="AlphaFoldDB" id="A0A285VCN9"/>
<dbReference type="EMBL" id="OBQK01000001">
    <property type="protein sequence ID" value="SOC51902.1"/>
    <property type="molecule type" value="Genomic_DNA"/>
</dbReference>
<proteinExistence type="predicted"/>
<dbReference type="Proteomes" id="UP000219688">
    <property type="component" value="Unassembled WGS sequence"/>
</dbReference>
<sequence>MQLLPLDSEPSTLSCPCHLLKSIDLASLLVALSAQPTQFADNLLKESVDLLIVIPFAKLCRTESLPNYVIGVEWH</sequence>
<reference evidence="2" key="1">
    <citation type="submission" date="2017-08" db="EMBL/GenBank/DDBJ databases">
        <authorList>
            <person name="Varghese N."/>
            <person name="Submissions S."/>
        </authorList>
    </citation>
    <scope>NUCLEOTIDE SEQUENCE [LARGE SCALE GENOMIC DNA]</scope>
    <source>
        <strain evidence="2">USBA17B2</strain>
    </source>
</reference>
<organism evidence="1 2">
    <name type="scientific">Ornithinimicrobium cerasi</name>
    <dbReference type="NCBI Taxonomy" id="2248773"/>
    <lineage>
        <taxon>Bacteria</taxon>
        <taxon>Bacillati</taxon>
        <taxon>Actinomycetota</taxon>
        <taxon>Actinomycetes</taxon>
        <taxon>Micrococcales</taxon>
        <taxon>Ornithinimicrobiaceae</taxon>
        <taxon>Ornithinimicrobium</taxon>
    </lineage>
</organism>